<gene>
    <name evidence="1" type="ORF">DF947_06200</name>
</gene>
<evidence type="ECO:0000313" key="1">
    <source>
        <dbReference type="EMBL" id="PWS32659.1"/>
    </source>
</evidence>
<dbReference type="AlphaFoldDB" id="A0A317F468"/>
<evidence type="ECO:0000313" key="2">
    <source>
        <dbReference type="Proteomes" id="UP000245391"/>
    </source>
</evidence>
<accession>A0A317F468</accession>
<dbReference type="Proteomes" id="UP000245391">
    <property type="component" value="Unassembled WGS sequence"/>
</dbReference>
<dbReference type="EMBL" id="QGNY01000002">
    <property type="protein sequence ID" value="PWS32659.1"/>
    <property type="molecule type" value="Genomic_DNA"/>
</dbReference>
<name>A0A317F468_9SPHI</name>
<protein>
    <submittedName>
        <fullName evidence="1">Uncharacterized protein</fullName>
    </submittedName>
</protein>
<reference evidence="2" key="1">
    <citation type="submission" date="2018-05" db="EMBL/GenBank/DDBJ databases">
        <title>Pedobacter paludis sp. nov., isolated from wetland soil.</title>
        <authorList>
            <person name="Zhang Y."/>
        </authorList>
    </citation>
    <scope>NUCLEOTIDE SEQUENCE [LARGE SCALE GENOMIC DNA]</scope>
    <source>
        <strain evidence="2">R-8</strain>
    </source>
</reference>
<sequence>MGIYFAYYGLNLVFDLLNAKERPENAALDDGVLHFTEDEPELIIPAKEAGPSASASAEVTSSNLNGNPFASAGIISSGAASLKQLFELAKNDLIEYTKAISY</sequence>
<comment type="caution">
    <text evidence="1">The sequence shown here is derived from an EMBL/GenBank/DDBJ whole genome shotgun (WGS) entry which is preliminary data.</text>
</comment>
<proteinExistence type="predicted"/>
<organism evidence="1 2">
    <name type="scientific">Pedobacter paludis</name>
    <dbReference type="NCBI Taxonomy" id="2203212"/>
    <lineage>
        <taxon>Bacteria</taxon>
        <taxon>Pseudomonadati</taxon>
        <taxon>Bacteroidota</taxon>
        <taxon>Sphingobacteriia</taxon>
        <taxon>Sphingobacteriales</taxon>
        <taxon>Sphingobacteriaceae</taxon>
        <taxon>Pedobacter</taxon>
    </lineage>
</organism>
<keyword evidence="2" id="KW-1185">Reference proteome</keyword>